<reference evidence="1 2" key="1">
    <citation type="submission" date="2014-04" db="EMBL/GenBank/DDBJ databases">
        <authorList>
            <consortium name="DOE Joint Genome Institute"/>
            <person name="Kuo A."/>
            <person name="Kohler A."/>
            <person name="Jargeat P."/>
            <person name="Nagy L.G."/>
            <person name="Floudas D."/>
            <person name="Copeland A."/>
            <person name="Barry K.W."/>
            <person name="Cichocki N."/>
            <person name="Veneault-Fourrey C."/>
            <person name="LaButti K."/>
            <person name="Lindquist E.A."/>
            <person name="Lipzen A."/>
            <person name="Lundell T."/>
            <person name="Morin E."/>
            <person name="Murat C."/>
            <person name="Sun H."/>
            <person name="Tunlid A."/>
            <person name="Henrissat B."/>
            <person name="Grigoriev I.V."/>
            <person name="Hibbett D.S."/>
            <person name="Martin F."/>
            <person name="Nordberg H.P."/>
            <person name="Cantor M.N."/>
            <person name="Hua S.X."/>
        </authorList>
    </citation>
    <scope>NUCLEOTIDE SEQUENCE [LARGE SCALE GENOMIC DNA]</scope>
    <source>
        <strain evidence="1 2">Ve08.2h10</strain>
    </source>
</reference>
<dbReference type="InParanoid" id="A0A0D0DAR8"/>
<dbReference type="AlphaFoldDB" id="A0A0D0DAR8"/>
<evidence type="ECO:0000313" key="2">
    <source>
        <dbReference type="Proteomes" id="UP000054538"/>
    </source>
</evidence>
<evidence type="ECO:0000313" key="1">
    <source>
        <dbReference type="EMBL" id="KIK74300.1"/>
    </source>
</evidence>
<protein>
    <submittedName>
        <fullName evidence="1">Uncharacterized protein</fullName>
    </submittedName>
</protein>
<dbReference type="EMBL" id="KN828984">
    <property type="protein sequence ID" value="KIK74300.1"/>
    <property type="molecule type" value="Genomic_DNA"/>
</dbReference>
<proteinExistence type="predicted"/>
<gene>
    <name evidence="1" type="ORF">PAXRUDRAFT_551086</name>
</gene>
<keyword evidence="2" id="KW-1185">Reference proteome</keyword>
<name>A0A0D0DAR8_9AGAM</name>
<dbReference type="Proteomes" id="UP000054538">
    <property type="component" value="Unassembled WGS sequence"/>
</dbReference>
<organism evidence="1 2">
    <name type="scientific">Paxillus rubicundulus Ve08.2h10</name>
    <dbReference type="NCBI Taxonomy" id="930991"/>
    <lineage>
        <taxon>Eukaryota</taxon>
        <taxon>Fungi</taxon>
        <taxon>Dikarya</taxon>
        <taxon>Basidiomycota</taxon>
        <taxon>Agaricomycotina</taxon>
        <taxon>Agaricomycetes</taxon>
        <taxon>Agaricomycetidae</taxon>
        <taxon>Boletales</taxon>
        <taxon>Paxilineae</taxon>
        <taxon>Paxillaceae</taxon>
        <taxon>Paxillus</taxon>
    </lineage>
</organism>
<dbReference type="HOGENOM" id="CLU_3014846_0_0_1"/>
<sequence length="56" mass="6654">MKPETEQRGLWPITQQFGVFMLASSSVVMVKELMRIENEESEAESRDKFEGWDRWC</sequence>
<reference evidence="2" key="2">
    <citation type="submission" date="2015-01" db="EMBL/GenBank/DDBJ databases">
        <title>Evolutionary Origins and Diversification of the Mycorrhizal Mutualists.</title>
        <authorList>
            <consortium name="DOE Joint Genome Institute"/>
            <consortium name="Mycorrhizal Genomics Consortium"/>
            <person name="Kohler A."/>
            <person name="Kuo A."/>
            <person name="Nagy L.G."/>
            <person name="Floudas D."/>
            <person name="Copeland A."/>
            <person name="Barry K.W."/>
            <person name="Cichocki N."/>
            <person name="Veneault-Fourrey C."/>
            <person name="LaButti K."/>
            <person name="Lindquist E.A."/>
            <person name="Lipzen A."/>
            <person name="Lundell T."/>
            <person name="Morin E."/>
            <person name="Murat C."/>
            <person name="Riley R."/>
            <person name="Ohm R."/>
            <person name="Sun H."/>
            <person name="Tunlid A."/>
            <person name="Henrissat B."/>
            <person name="Grigoriev I.V."/>
            <person name="Hibbett D.S."/>
            <person name="Martin F."/>
        </authorList>
    </citation>
    <scope>NUCLEOTIDE SEQUENCE [LARGE SCALE GENOMIC DNA]</scope>
    <source>
        <strain evidence="2">Ve08.2h10</strain>
    </source>
</reference>
<accession>A0A0D0DAR8</accession>